<feature type="region of interest" description="Disordered" evidence="1">
    <location>
        <begin position="1"/>
        <end position="49"/>
    </location>
</feature>
<sequence>MTGDRESYQEATLPGAGDPGMCVPRASQSGASNDEPTLPGPGAPGTRLPGYNSAIVEDLIRQLKMEKLMRRRAERALAQQKRINLALSKRNNLVNQKFTQILNRDQMTALGQEKKRGIRWGKETIKKAIKIRFTAGTTGYKTLQQMQIPLPNIRTLQRRMQHVKLEPGVLGEVFEMLRLKAGGMSEMERECVLSLDEMSITPGVELHLGTGRLFGNITLPGHQGQATHALVFMLAGATTRWKQVVAYHYSGNSTNGAVYRPIIVRIVEAAASVGLHVLNITTDMGSPNRAMWKSFGVTYDKPWIQHPVEPNQRLHFMPDVPHLVKNLKSAIIRGHIITIPLDVVEKEQLASSEVSVSPLKDLVSFQEGMALKLAPNLSRGVLEPSHFEKMKVSSAMHVFSKATSAALRYMVEEERRPESYLTTAWFLDKMDHWFDLMSSRNVVTALSHFKMEEYEKAISFLRDSIHLFQGLKIGPQGSWKPVQTGLV</sequence>
<evidence type="ECO:0000313" key="4">
    <source>
        <dbReference type="EMBL" id="KAG5277633.1"/>
    </source>
</evidence>
<accession>A0AAV6GR71</accession>
<evidence type="ECO:0008006" key="6">
    <source>
        <dbReference type="Google" id="ProtNLM"/>
    </source>
</evidence>
<dbReference type="Pfam" id="PF21788">
    <property type="entry name" value="TNP-like_GBD"/>
    <property type="match status" value="1"/>
</dbReference>
<evidence type="ECO:0000313" key="5">
    <source>
        <dbReference type="Proteomes" id="UP000823561"/>
    </source>
</evidence>
<evidence type="ECO:0000259" key="3">
    <source>
        <dbReference type="Pfam" id="PF21788"/>
    </source>
</evidence>
<dbReference type="InterPro" id="IPR048365">
    <property type="entry name" value="TNP-like_RNaseH_N"/>
</dbReference>
<feature type="domain" description="Transposable element P transposase-like RNase H" evidence="2">
    <location>
        <begin position="166"/>
        <end position="296"/>
    </location>
</feature>
<keyword evidence="5" id="KW-1185">Reference proteome</keyword>
<evidence type="ECO:0000259" key="2">
    <source>
        <dbReference type="Pfam" id="PF21787"/>
    </source>
</evidence>
<dbReference type="Pfam" id="PF21787">
    <property type="entry name" value="TNP-like_RNaseH_N"/>
    <property type="match status" value="1"/>
</dbReference>
<reference evidence="4" key="1">
    <citation type="submission" date="2020-10" db="EMBL/GenBank/DDBJ databases">
        <title>Chromosome-scale genome assembly of the Allis shad, Alosa alosa.</title>
        <authorList>
            <person name="Margot Z."/>
            <person name="Christophe K."/>
            <person name="Cabau C."/>
            <person name="Louis A."/>
            <person name="Berthelot C."/>
            <person name="Parey E."/>
            <person name="Roest Crollius H."/>
            <person name="Montfort J."/>
            <person name="Robinson-Rechavi M."/>
            <person name="Bucao C."/>
            <person name="Bouchez O."/>
            <person name="Gislard M."/>
            <person name="Lluch J."/>
            <person name="Milhes M."/>
            <person name="Lampietro C."/>
            <person name="Lopez Roques C."/>
            <person name="Donnadieu C."/>
            <person name="Braasch I."/>
            <person name="Desvignes T."/>
            <person name="Postlethwait J."/>
            <person name="Bobe J."/>
            <person name="Guiguen Y."/>
        </authorList>
    </citation>
    <scope>NUCLEOTIDE SEQUENCE</scope>
    <source>
        <strain evidence="4">M-15738</strain>
        <tissue evidence="4">Blood</tissue>
    </source>
</reference>
<feature type="domain" description="Transposable element P transposase-like GTP-binding insertion" evidence="3">
    <location>
        <begin position="351"/>
        <end position="444"/>
    </location>
</feature>
<evidence type="ECO:0000256" key="1">
    <source>
        <dbReference type="SAM" id="MobiDB-lite"/>
    </source>
</evidence>
<comment type="caution">
    <text evidence="4">The sequence shown here is derived from an EMBL/GenBank/DDBJ whole genome shotgun (WGS) entry which is preliminary data.</text>
</comment>
<feature type="compositionally biased region" description="Polar residues" evidence="1">
    <location>
        <begin position="26"/>
        <end position="35"/>
    </location>
</feature>
<name>A0AAV6GR71_9TELE</name>
<proteinExistence type="predicted"/>
<organism evidence="4 5">
    <name type="scientific">Alosa alosa</name>
    <name type="common">allis shad</name>
    <dbReference type="NCBI Taxonomy" id="278164"/>
    <lineage>
        <taxon>Eukaryota</taxon>
        <taxon>Metazoa</taxon>
        <taxon>Chordata</taxon>
        <taxon>Craniata</taxon>
        <taxon>Vertebrata</taxon>
        <taxon>Euteleostomi</taxon>
        <taxon>Actinopterygii</taxon>
        <taxon>Neopterygii</taxon>
        <taxon>Teleostei</taxon>
        <taxon>Clupei</taxon>
        <taxon>Clupeiformes</taxon>
        <taxon>Clupeoidei</taxon>
        <taxon>Clupeidae</taxon>
        <taxon>Alosa</taxon>
    </lineage>
</organism>
<protein>
    <recommendedName>
        <fullName evidence="6">Transposase</fullName>
    </recommendedName>
</protein>
<gene>
    <name evidence="4" type="ORF">AALO_G00089630</name>
</gene>
<dbReference type="EMBL" id="JADWDJ010000007">
    <property type="protein sequence ID" value="KAG5277633.1"/>
    <property type="molecule type" value="Genomic_DNA"/>
</dbReference>
<dbReference type="InterPro" id="IPR048366">
    <property type="entry name" value="TNP-like_GBD"/>
</dbReference>
<dbReference type="AlphaFoldDB" id="A0AAV6GR71"/>
<feature type="non-terminal residue" evidence="4">
    <location>
        <position position="487"/>
    </location>
</feature>
<dbReference type="Proteomes" id="UP000823561">
    <property type="component" value="Chromosome 7"/>
</dbReference>